<dbReference type="InterPro" id="IPR006665">
    <property type="entry name" value="OmpA-like"/>
</dbReference>
<evidence type="ECO:0000313" key="4">
    <source>
        <dbReference type="EMBL" id="RAJ83373.1"/>
    </source>
</evidence>
<dbReference type="PROSITE" id="PS51123">
    <property type="entry name" value="OMPA_2"/>
    <property type="match status" value="1"/>
</dbReference>
<comment type="caution">
    <text evidence="4">The sequence shown here is derived from an EMBL/GenBank/DDBJ whole genome shotgun (WGS) entry which is preliminary data.</text>
</comment>
<dbReference type="EMBL" id="QLMA01000003">
    <property type="protein sequence ID" value="RAJ83373.1"/>
    <property type="molecule type" value="Genomic_DNA"/>
</dbReference>
<dbReference type="OrthoDB" id="1008224at2"/>
<proteinExistence type="predicted"/>
<feature type="domain" description="OmpA-like" evidence="3">
    <location>
        <begin position="326"/>
        <end position="440"/>
    </location>
</feature>
<protein>
    <submittedName>
        <fullName evidence="4">Outer membrane protein OmpA-like peptidoglycan-associated protein</fullName>
    </submittedName>
</protein>
<dbReference type="InterPro" id="IPR036737">
    <property type="entry name" value="OmpA-like_sf"/>
</dbReference>
<feature type="region of interest" description="Disordered" evidence="2">
    <location>
        <begin position="415"/>
        <end position="435"/>
    </location>
</feature>
<name>A0A327W3Y7_9BACT</name>
<evidence type="ECO:0000313" key="5">
    <source>
        <dbReference type="Proteomes" id="UP000249819"/>
    </source>
</evidence>
<dbReference type="RefSeq" id="WP_111592024.1">
    <property type="nucleotide sequence ID" value="NZ_QLMA01000003.1"/>
</dbReference>
<dbReference type="CDD" id="cd07185">
    <property type="entry name" value="OmpA_C-like"/>
    <property type="match status" value="1"/>
</dbReference>
<sequence length="440" mass="47407">MIKHITGACLCLITISQTVSAQELGIGLSGGLQGLKYKAGVQNSQLLPGGILDIGYTFPLGKKTGIITGITIGNYVSKMKIRDGQTFSSYQVDDVGSAFRFDVLTHGYTEQQRFLAAGIPVLFQYHTLGKTQWYINGGAKLLFPFSVKYEASADQLILSGYYPDYNIELKDLPQHGFGAVNNWKSKGGQTLKPAVTLSAATGFSFQLNNLRLYTGLYIDYGLNNIRDNASPAALVAYHPTSISNVQGNSLLKTDAVDNARMLGLGIQVRLGIPAVRHQKVQQTAPPPSTPAPIKDTMVMVKEPTPVPAIREQQQLAPTPIKAIPTATDTVIIKRPVLFGKLGQIEIPDGAKEQLDSVAAILVKYQDIKIQIIGHTCDIGSATTNMKVGAARAQAASTYLVNKGVAAERITTTSAGATQPLVPNTSEENRKKNRRVTIILQ</sequence>
<keyword evidence="5" id="KW-1185">Reference proteome</keyword>
<gene>
    <name evidence="4" type="ORF">CLV59_103340</name>
</gene>
<dbReference type="Pfam" id="PF00691">
    <property type="entry name" value="OmpA"/>
    <property type="match status" value="1"/>
</dbReference>
<accession>A0A327W3Y7</accession>
<keyword evidence="1" id="KW-0472">Membrane</keyword>
<evidence type="ECO:0000256" key="1">
    <source>
        <dbReference type="PROSITE-ProRule" id="PRU00473"/>
    </source>
</evidence>
<dbReference type="GO" id="GO:0016020">
    <property type="term" value="C:membrane"/>
    <property type="evidence" value="ECO:0007669"/>
    <property type="project" value="UniProtKB-UniRule"/>
</dbReference>
<evidence type="ECO:0000256" key="2">
    <source>
        <dbReference type="SAM" id="MobiDB-lite"/>
    </source>
</evidence>
<dbReference type="Proteomes" id="UP000249819">
    <property type="component" value="Unassembled WGS sequence"/>
</dbReference>
<dbReference type="PANTHER" id="PTHR30329">
    <property type="entry name" value="STATOR ELEMENT OF FLAGELLAR MOTOR COMPLEX"/>
    <property type="match status" value="1"/>
</dbReference>
<dbReference type="Gene3D" id="3.30.1330.60">
    <property type="entry name" value="OmpA-like domain"/>
    <property type="match status" value="1"/>
</dbReference>
<reference evidence="4 5" key="1">
    <citation type="submission" date="2018-06" db="EMBL/GenBank/DDBJ databases">
        <title>Genomic Encyclopedia of Archaeal and Bacterial Type Strains, Phase II (KMG-II): from individual species to whole genera.</title>
        <authorList>
            <person name="Goeker M."/>
        </authorList>
    </citation>
    <scope>NUCLEOTIDE SEQUENCE [LARGE SCALE GENOMIC DNA]</scope>
    <source>
        <strain evidence="4 5">DSM 29821</strain>
    </source>
</reference>
<evidence type="ECO:0000259" key="3">
    <source>
        <dbReference type="PROSITE" id="PS51123"/>
    </source>
</evidence>
<dbReference type="PANTHER" id="PTHR30329:SF21">
    <property type="entry name" value="LIPOPROTEIN YIAD-RELATED"/>
    <property type="match status" value="1"/>
</dbReference>
<dbReference type="SUPFAM" id="SSF103088">
    <property type="entry name" value="OmpA-like"/>
    <property type="match status" value="1"/>
</dbReference>
<dbReference type="AlphaFoldDB" id="A0A327W3Y7"/>
<feature type="compositionally biased region" description="Polar residues" evidence="2">
    <location>
        <begin position="415"/>
        <end position="425"/>
    </location>
</feature>
<dbReference type="InterPro" id="IPR050330">
    <property type="entry name" value="Bact_OuterMem_StrucFunc"/>
</dbReference>
<organism evidence="4 5">
    <name type="scientific">Chitinophaga dinghuensis</name>
    <dbReference type="NCBI Taxonomy" id="1539050"/>
    <lineage>
        <taxon>Bacteria</taxon>
        <taxon>Pseudomonadati</taxon>
        <taxon>Bacteroidota</taxon>
        <taxon>Chitinophagia</taxon>
        <taxon>Chitinophagales</taxon>
        <taxon>Chitinophagaceae</taxon>
        <taxon>Chitinophaga</taxon>
    </lineage>
</organism>